<protein>
    <submittedName>
        <fullName evidence="1">Uncharacterized protein</fullName>
    </submittedName>
</protein>
<organism evidence="1 2">
    <name type="scientific">Alkanindiges illinoisensis</name>
    <dbReference type="NCBI Taxonomy" id="197183"/>
    <lineage>
        <taxon>Bacteria</taxon>
        <taxon>Pseudomonadati</taxon>
        <taxon>Pseudomonadota</taxon>
        <taxon>Gammaproteobacteria</taxon>
        <taxon>Moraxellales</taxon>
        <taxon>Moraxellaceae</taxon>
        <taxon>Alkanindiges</taxon>
    </lineage>
</organism>
<sequence>MAQTILPFYKEFADIFEKHEIINWRAKDFWEKLGLQQSYDAENRRRMLYKGLRLLVKANYLRVDPAKSTKHCLSYVETEDLIHLKESMRISILTQAFEQKKADLLKQQREKRSSEFFLGDLMIEHPHLRKYLTPITEDLDRDIKIIDSNLQLMKMILKQHDVVEDVEDLEDEEDLE</sequence>
<reference evidence="1 2" key="1">
    <citation type="submission" date="2019-03" db="EMBL/GenBank/DDBJ databases">
        <title>Alkanindiges illinoisensis: a potential pathogenic isolated from ascites of a gastric cancer patient with abdominal metastasis.</title>
        <authorList>
            <person name="Hu X."/>
            <person name="Yang B."/>
            <person name="Yan X."/>
            <person name="Lin L."/>
            <person name="Zhao H."/>
            <person name="Zhou F."/>
            <person name="Su B."/>
            <person name="Chen J."/>
            <person name="Rui Y."/>
            <person name="Wang Q."/>
            <person name="Zheng L."/>
        </authorList>
    </citation>
    <scope>NUCLEOTIDE SEQUENCE [LARGE SCALE GENOMIC DNA]</scope>
    <source>
        <strain evidence="1 2">NFYY 23406</strain>
    </source>
</reference>
<accession>A0A4Y7XB56</accession>
<evidence type="ECO:0000313" key="2">
    <source>
        <dbReference type="Proteomes" id="UP000297834"/>
    </source>
</evidence>
<comment type="caution">
    <text evidence="1">The sequence shown here is derived from an EMBL/GenBank/DDBJ whole genome shotgun (WGS) entry which is preliminary data.</text>
</comment>
<dbReference type="RefSeq" id="WP_134244844.1">
    <property type="nucleotide sequence ID" value="NZ_SNTY01000043.1"/>
</dbReference>
<gene>
    <name evidence="1" type="ORF">E2B99_10130</name>
</gene>
<proteinExistence type="predicted"/>
<evidence type="ECO:0000313" key="1">
    <source>
        <dbReference type="EMBL" id="TEU25165.1"/>
    </source>
</evidence>
<dbReference type="EMBL" id="SNTY01000043">
    <property type="protein sequence ID" value="TEU25165.1"/>
    <property type="molecule type" value="Genomic_DNA"/>
</dbReference>
<dbReference type="Proteomes" id="UP000297834">
    <property type="component" value="Unassembled WGS sequence"/>
</dbReference>
<dbReference type="OrthoDB" id="6707757at2"/>
<keyword evidence="2" id="KW-1185">Reference proteome</keyword>
<dbReference type="AlphaFoldDB" id="A0A4Y7XB56"/>
<name>A0A4Y7XB56_9GAMM</name>